<dbReference type="EMBL" id="FO818640">
    <property type="protein sequence ID" value="CDM97012.1"/>
    <property type="molecule type" value="Genomic_DNA"/>
</dbReference>
<dbReference type="Proteomes" id="UP000032946">
    <property type="component" value="Chromosome"/>
</dbReference>
<accession>A0A9P1KHC2</accession>
<evidence type="ECO:0000313" key="1">
    <source>
        <dbReference type="EMBL" id="CDM97012.1"/>
    </source>
</evidence>
<dbReference type="AlphaFoldDB" id="A0A9P1KHC2"/>
<organism evidence="1 2">
    <name type="scientific">Limnospira indica PCC 8005</name>
    <dbReference type="NCBI Taxonomy" id="376219"/>
    <lineage>
        <taxon>Bacteria</taxon>
        <taxon>Bacillati</taxon>
        <taxon>Cyanobacteriota</taxon>
        <taxon>Cyanophyceae</taxon>
        <taxon>Oscillatoriophycideae</taxon>
        <taxon>Oscillatoriales</taxon>
        <taxon>Sirenicapillariaceae</taxon>
        <taxon>Limnospira</taxon>
    </lineage>
</organism>
<gene>
    <name evidence="1" type="ORF">ARTHRO_41421</name>
</gene>
<protein>
    <submittedName>
        <fullName evidence="1">Uncharacterized protein</fullName>
    </submittedName>
</protein>
<keyword evidence="2" id="KW-1185">Reference proteome</keyword>
<proteinExistence type="predicted"/>
<sequence length="38" mass="4220">MTRLSLLRLALNLTLASYIAIFMLTTKGWVDTPPNRAG</sequence>
<reference evidence="1 2" key="1">
    <citation type="submission" date="2014-02" db="EMBL/GenBank/DDBJ databases">
        <authorList>
            <person name="Genoscope - CEA"/>
        </authorList>
    </citation>
    <scope>NUCLEOTIDE SEQUENCE [LARGE SCALE GENOMIC DNA]</scope>
    <source>
        <strain evidence="1 2">PCC 8005</strain>
    </source>
</reference>
<name>A0A9P1KHC2_9CYAN</name>
<evidence type="ECO:0000313" key="2">
    <source>
        <dbReference type="Proteomes" id="UP000032946"/>
    </source>
</evidence>